<feature type="region of interest" description="Disordered" evidence="14">
    <location>
        <begin position="14"/>
        <end position="50"/>
    </location>
</feature>
<gene>
    <name evidence="16" type="primary">PGS1</name>
    <name evidence="16" type="ORF">DL546_006998</name>
</gene>
<evidence type="ECO:0000256" key="8">
    <source>
        <dbReference type="ARBA" id="ARBA00022801"/>
    </source>
</evidence>
<keyword evidence="6 16" id="KW-0808">Transferase</keyword>
<evidence type="ECO:0000256" key="6">
    <source>
        <dbReference type="ARBA" id="ARBA00022679"/>
    </source>
</evidence>
<dbReference type="PANTHER" id="PTHR12586:SF1">
    <property type="entry name" value="CDP-DIACYLGLYCEROL--GLYCEROL-3-PHOSPHATE 3-PHOSPHATIDYLTRANSFERASE, MITOCHONDRIAL"/>
    <property type="match status" value="1"/>
</dbReference>
<dbReference type="PROSITE" id="PS50035">
    <property type="entry name" value="PLD"/>
    <property type="match status" value="1"/>
</dbReference>
<proteinExistence type="inferred from homology"/>
<dbReference type="Gene3D" id="3.30.870.10">
    <property type="entry name" value="Endonuclease Chain A"/>
    <property type="match status" value="2"/>
</dbReference>
<reference evidence="16 17" key="1">
    <citation type="submission" date="2018-08" db="EMBL/GenBank/DDBJ databases">
        <title>Draft genome of the lignicolous fungus Coniochaeta pulveracea.</title>
        <authorList>
            <person name="Borstlap C.J."/>
            <person name="De Witt R.N."/>
            <person name="Botha A."/>
            <person name="Volschenk H."/>
        </authorList>
    </citation>
    <scope>NUCLEOTIDE SEQUENCE [LARGE SCALE GENOMIC DNA]</scope>
    <source>
        <strain evidence="16 17">CAB683</strain>
    </source>
</reference>
<dbReference type="GO" id="GO:0032049">
    <property type="term" value="P:cardiolipin biosynthetic process"/>
    <property type="evidence" value="ECO:0007669"/>
    <property type="project" value="InterPro"/>
</dbReference>
<dbReference type="GO" id="GO:0000272">
    <property type="term" value="P:polysaccharide catabolic process"/>
    <property type="evidence" value="ECO:0007669"/>
    <property type="project" value="InterPro"/>
</dbReference>
<keyword evidence="12" id="KW-0326">Glycosidase</keyword>
<dbReference type="OrthoDB" id="10250191at2759"/>
<dbReference type="SMART" id="SM00155">
    <property type="entry name" value="PLDc"/>
    <property type="match status" value="2"/>
</dbReference>
<keyword evidence="8" id="KW-0378">Hydrolase</keyword>
<evidence type="ECO:0000313" key="16">
    <source>
        <dbReference type="EMBL" id="RKU44970.1"/>
    </source>
</evidence>
<keyword evidence="5" id="KW-0444">Lipid biosynthesis</keyword>
<evidence type="ECO:0000256" key="14">
    <source>
        <dbReference type="SAM" id="MobiDB-lite"/>
    </source>
</evidence>
<dbReference type="PANTHER" id="PTHR12586">
    <property type="entry name" value="CDP-DIACYLGLYCEROL--SERINE O-PHOSPHATIDYLTRANSFERASE"/>
    <property type="match status" value="1"/>
</dbReference>
<accession>A0A420YB62</accession>
<evidence type="ECO:0000256" key="10">
    <source>
        <dbReference type="ARBA" id="ARBA00023209"/>
    </source>
</evidence>
<dbReference type="InterPro" id="IPR017853">
    <property type="entry name" value="GH"/>
</dbReference>
<comment type="caution">
    <text evidence="16">The sequence shown here is derived from an EMBL/GenBank/DDBJ whole genome shotgun (WGS) entry which is preliminary data.</text>
</comment>
<dbReference type="PROSITE" id="PS00659">
    <property type="entry name" value="GLYCOSYL_HYDROL_F5"/>
    <property type="match status" value="1"/>
</dbReference>
<evidence type="ECO:0000256" key="5">
    <source>
        <dbReference type="ARBA" id="ARBA00022516"/>
    </source>
</evidence>
<dbReference type="InterPro" id="IPR001547">
    <property type="entry name" value="Glyco_hydro_5"/>
</dbReference>
<evidence type="ECO:0000256" key="1">
    <source>
        <dbReference type="ARBA" id="ARBA00005042"/>
    </source>
</evidence>
<evidence type="ECO:0000256" key="2">
    <source>
        <dbReference type="ARBA" id="ARBA00005641"/>
    </source>
</evidence>
<feature type="compositionally biased region" description="Low complexity" evidence="14">
    <location>
        <begin position="37"/>
        <end position="50"/>
    </location>
</feature>
<dbReference type="Proteomes" id="UP000275385">
    <property type="component" value="Unassembled WGS sequence"/>
</dbReference>
<keyword evidence="11" id="KW-1208">Phospholipid metabolism</keyword>
<protein>
    <recommendedName>
        <fullName evidence="4">CDP-diacylglycerol--glycerol-3-phosphate 1-phosphatidyltransferase</fullName>
        <ecNumber evidence="4">2.7.8.5</ecNumber>
    </recommendedName>
</protein>
<evidence type="ECO:0000256" key="9">
    <source>
        <dbReference type="ARBA" id="ARBA00023098"/>
    </source>
</evidence>
<dbReference type="Pfam" id="PF00150">
    <property type="entry name" value="Cellulase"/>
    <property type="match status" value="1"/>
</dbReference>
<dbReference type="GO" id="GO:0004553">
    <property type="term" value="F:hydrolase activity, hydrolyzing O-glycosyl compounds"/>
    <property type="evidence" value="ECO:0007669"/>
    <property type="project" value="InterPro"/>
</dbReference>
<evidence type="ECO:0000256" key="4">
    <source>
        <dbReference type="ARBA" id="ARBA00013170"/>
    </source>
</evidence>
<dbReference type="Gene3D" id="3.20.20.80">
    <property type="entry name" value="Glycosidases"/>
    <property type="match status" value="1"/>
</dbReference>
<evidence type="ECO:0000256" key="3">
    <source>
        <dbReference type="ARBA" id="ARBA00010682"/>
    </source>
</evidence>
<dbReference type="InterPro" id="IPR018087">
    <property type="entry name" value="Glyco_hydro_5_CS"/>
</dbReference>
<comment type="catalytic activity">
    <reaction evidence="13">
        <text>a CDP-1,2-diacyl-sn-glycerol + sn-glycerol 3-phosphate = a 1,2-diacyl-sn-glycero-3-phospho-(1'-sn-glycero-3'-phosphate) + CMP + H(+)</text>
        <dbReference type="Rhea" id="RHEA:12593"/>
        <dbReference type="ChEBI" id="CHEBI:15378"/>
        <dbReference type="ChEBI" id="CHEBI:57597"/>
        <dbReference type="ChEBI" id="CHEBI:58332"/>
        <dbReference type="ChEBI" id="CHEBI:60110"/>
        <dbReference type="ChEBI" id="CHEBI:60377"/>
        <dbReference type="EC" id="2.7.8.5"/>
    </reaction>
</comment>
<dbReference type="CDD" id="cd09137">
    <property type="entry name" value="PLDc_PGS1_euk_2"/>
    <property type="match status" value="1"/>
</dbReference>
<feature type="domain" description="PLD phosphodiesterase" evidence="15">
    <location>
        <begin position="188"/>
        <end position="214"/>
    </location>
</feature>
<organism evidence="16 17">
    <name type="scientific">Coniochaeta pulveracea</name>
    <dbReference type="NCBI Taxonomy" id="177199"/>
    <lineage>
        <taxon>Eukaryota</taxon>
        <taxon>Fungi</taxon>
        <taxon>Dikarya</taxon>
        <taxon>Ascomycota</taxon>
        <taxon>Pezizomycotina</taxon>
        <taxon>Sordariomycetes</taxon>
        <taxon>Sordariomycetidae</taxon>
        <taxon>Coniochaetales</taxon>
        <taxon>Coniochaetaceae</taxon>
        <taxon>Coniochaeta</taxon>
    </lineage>
</organism>
<dbReference type="SUPFAM" id="SSF56024">
    <property type="entry name" value="Phospholipase D/nuclease"/>
    <property type="match status" value="1"/>
</dbReference>
<evidence type="ECO:0000256" key="13">
    <source>
        <dbReference type="ARBA" id="ARBA00048586"/>
    </source>
</evidence>
<comment type="similarity">
    <text evidence="2">Belongs to the glycosyl hydrolase 5 (cellulase A) family.</text>
</comment>
<dbReference type="STRING" id="177199.A0A420YB62"/>
<keyword evidence="9" id="KW-0443">Lipid metabolism</keyword>
<evidence type="ECO:0000259" key="15">
    <source>
        <dbReference type="PROSITE" id="PS50035"/>
    </source>
</evidence>
<keyword evidence="17" id="KW-1185">Reference proteome</keyword>
<name>A0A420YB62_9PEZI</name>
<dbReference type="EC" id="2.7.8.5" evidence="4"/>
<dbReference type="GO" id="GO:0005739">
    <property type="term" value="C:mitochondrion"/>
    <property type="evidence" value="ECO:0007669"/>
    <property type="project" value="TreeGrafter"/>
</dbReference>
<keyword evidence="7" id="KW-0677">Repeat</keyword>
<comment type="similarity">
    <text evidence="3">Belongs to the CDP-alcohol phosphatidyltransferase class-II family.</text>
</comment>
<evidence type="ECO:0000313" key="17">
    <source>
        <dbReference type="Proteomes" id="UP000275385"/>
    </source>
</evidence>
<dbReference type="EMBL" id="QVQW01000025">
    <property type="protein sequence ID" value="RKU44970.1"/>
    <property type="molecule type" value="Genomic_DNA"/>
</dbReference>
<dbReference type="InterPro" id="IPR016270">
    <property type="entry name" value="PGS1"/>
</dbReference>
<dbReference type="UniPathway" id="UPA00084">
    <property type="reaction ID" value="UER00503"/>
</dbReference>
<evidence type="ECO:0000256" key="11">
    <source>
        <dbReference type="ARBA" id="ARBA00023264"/>
    </source>
</evidence>
<dbReference type="InterPro" id="IPR001736">
    <property type="entry name" value="PLipase_D/transphosphatidylase"/>
</dbReference>
<keyword evidence="10" id="KW-0594">Phospholipid biosynthesis</keyword>
<dbReference type="GO" id="GO:0008444">
    <property type="term" value="F:CDP-diacylglycerol-glycerol-3-phosphate 3-phosphatidyltransferase activity"/>
    <property type="evidence" value="ECO:0007669"/>
    <property type="project" value="UniProtKB-EC"/>
</dbReference>
<evidence type="ECO:0000256" key="12">
    <source>
        <dbReference type="ARBA" id="ARBA00023295"/>
    </source>
</evidence>
<evidence type="ECO:0000256" key="7">
    <source>
        <dbReference type="ARBA" id="ARBA00022737"/>
    </source>
</evidence>
<comment type="pathway">
    <text evidence="1">Phospholipid metabolism; phosphatidylglycerol biosynthesis; phosphatidylglycerol from CDP-diacylglycerol: step 1/2.</text>
</comment>
<sequence length="914" mass="100272">MLVRSAPRCATKVRASVPRTSLRPHLGHAKTQCRRYSTPSSSAPSTPQSNAAMLAPFVGELDRIAPSFDINGSQIRILQSPTEFYETLKDKIRNAESRIFLSTLYIGRSEQELISTLQETLRRKPNLKLRILTDALRGTREAPNPSCASLLAPLVAEFGPERVEIRMYHTPNLTGLRKKHIPRRINEGWGLQHMKLYGIDDEIILSGANLSSDYFSNRQDRYHLFSAKNITDYFSTLHGAVSSLSFLLKPSDAPAGFELVWPESNPAPSPLDDHKQFVARSTNVMRSIISSKQAGIASAEKPGDAELDTSVFVLAQLSQLLKPDTSTELPAITHVLKTLAAPQYANSSWTFTAGYFNPAPSLTKLLLGTASRNNTVITASPYANGFYNSKGVSGLLPDAYTLLARRFVQAVARSNQNGSTVLKEWRRGTVGEPGAWTYHAKGLWVTLPNDIGPSISLVGSSNYTKRSYSLDLEANALIVTNNEGLKKRLDEEQRWLQDYATVVTRDDFARTERRVGFKAFVPFAAMNFLDRILTLGLALLQGTSATIYYAGVAESSGEFGVWSATSTKGTGLPGRFGVDYAFINNAAVDVMVDQNKVNLFRVAFLLERMCPPSYGLGARFNETHFDYFKQAIDYITITKKAYAILDPHNYMRYNDPSSQPFSGSVIGNTTDPTAATVDQFASFWGELARRFADNENVIFGLMNEPHDMPSSLLLSNLQAAVTSIRASGAKNLIIAPGNSWTGGHAWTQGGSEASSEWLWKLKDPQGNLAIDIHEYLDSDFSGGHTECTQGAETNLKDLTAWLKKYQLKAMITEFGGSNTTSCTGMLDGLLGYMEKNEEYIGWTAWAAGPFWGTASPCCTDSRNLGSLEPGSKAADGGPSLYDTVWLPVIQPHVPKDLQWSGPATVNGPSTGRGY</sequence>
<dbReference type="AlphaFoldDB" id="A0A420YB62"/>
<dbReference type="CDD" id="cd09135">
    <property type="entry name" value="PLDc_PGS1_euk_1"/>
    <property type="match status" value="1"/>
</dbReference>
<dbReference type="SUPFAM" id="SSF51445">
    <property type="entry name" value="(Trans)glycosidases"/>
    <property type="match status" value="1"/>
</dbReference>